<dbReference type="PROSITE" id="PS51257">
    <property type="entry name" value="PROKAR_LIPOPROTEIN"/>
    <property type="match status" value="1"/>
</dbReference>
<evidence type="ECO:0000313" key="1">
    <source>
        <dbReference type="EMBL" id="OHA65501.1"/>
    </source>
</evidence>
<evidence type="ECO:0000313" key="2">
    <source>
        <dbReference type="Proteomes" id="UP000178065"/>
    </source>
</evidence>
<name>A0A1G2R0A0_9BACT</name>
<gene>
    <name evidence="1" type="ORF">A2672_00505</name>
</gene>
<dbReference type="AlphaFoldDB" id="A0A1G2R0A0"/>
<dbReference type="STRING" id="1802448.A2672_00505"/>
<reference evidence="1 2" key="1">
    <citation type="journal article" date="2016" name="Nat. Commun.">
        <title>Thousands of microbial genomes shed light on interconnected biogeochemical processes in an aquifer system.</title>
        <authorList>
            <person name="Anantharaman K."/>
            <person name="Brown C.T."/>
            <person name="Hug L.A."/>
            <person name="Sharon I."/>
            <person name="Castelle C.J."/>
            <person name="Probst A.J."/>
            <person name="Thomas B.C."/>
            <person name="Singh A."/>
            <person name="Wilkins M.J."/>
            <person name="Karaoz U."/>
            <person name="Brodie E.L."/>
            <person name="Williams K.H."/>
            <person name="Hubbard S.S."/>
            <person name="Banfield J.F."/>
        </authorList>
    </citation>
    <scope>NUCLEOTIDE SEQUENCE [LARGE SCALE GENOMIC DNA]</scope>
</reference>
<protein>
    <submittedName>
        <fullName evidence="1">Uncharacterized protein</fullName>
    </submittedName>
</protein>
<sequence>MGTKTFEWATPGSTNVGTIACDMWLQSLEPAERLGTVKELFLEAARQHDDKAAVAILGLLKKAFENFFFSEQVEGEEWTRKERARKFAERCFISYLAAQFFTLPKSRATGSTVWDGRKEVPEYVETLVELKCQIGRSIGFEWQPKVHEGASLSAFNFFVRLAGDYSRKTGLPELPWECPDDYHEMSREVGEAIWSALTARTSSKVYGSDGGHWDWDFWIRQPRLPEKVLLELAKARAISQEGTSVLATVEREELLAQIYKGKEGARDVSDGAMDTLRIYVQELALADHLISALVNMMTSGHWDWHKIGKSEFVPAKFTWVLARNLEHVDLIGILDKSEKWAEVPGLLDDVQGRIRRAINQWWQNQGHVHWATVSLMDGPLTATEKLEFRRPR</sequence>
<accession>A0A1G2R0A0</accession>
<comment type="caution">
    <text evidence="1">The sequence shown here is derived from an EMBL/GenBank/DDBJ whole genome shotgun (WGS) entry which is preliminary data.</text>
</comment>
<proteinExistence type="predicted"/>
<organism evidence="1 2">
    <name type="scientific">Candidatus Wildermuthbacteria bacterium RIFCSPHIGHO2_01_FULL_49_22b</name>
    <dbReference type="NCBI Taxonomy" id="1802448"/>
    <lineage>
        <taxon>Bacteria</taxon>
        <taxon>Candidatus Wildermuthiibacteriota</taxon>
    </lineage>
</organism>
<dbReference type="EMBL" id="MHTT01000013">
    <property type="protein sequence ID" value="OHA65501.1"/>
    <property type="molecule type" value="Genomic_DNA"/>
</dbReference>
<dbReference type="Proteomes" id="UP000178065">
    <property type="component" value="Unassembled WGS sequence"/>
</dbReference>